<dbReference type="EMBL" id="LGSS01000008">
    <property type="protein sequence ID" value="KNF08244.1"/>
    <property type="molecule type" value="Genomic_DNA"/>
</dbReference>
<dbReference type="AlphaFoldDB" id="A0A0L0W9N0"/>
<dbReference type="Proteomes" id="UP000037267">
    <property type="component" value="Unassembled WGS sequence"/>
</dbReference>
<accession>A0A0L0W9N0</accession>
<evidence type="ECO:0000313" key="1">
    <source>
        <dbReference type="EMBL" id="KNF08244.1"/>
    </source>
</evidence>
<protein>
    <recommendedName>
        <fullName evidence="3">DUF4878 domain-containing protein</fullName>
    </recommendedName>
</protein>
<evidence type="ECO:0008006" key="3">
    <source>
        <dbReference type="Google" id="ProtNLM"/>
    </source>
</evidence>
<dbReference type="RefSeq" id="WP_050355348.1">
    <property type="nucleotide sequence ID" value="NZ_LGSS01000008.1"/>
</dbReference>
<evidence type="ECO:0000313" key="2">
    <source>
        <dbReference type="Proteomes" id="UP000037267"/>
    </source>
</evidence>
<keyword evidence="2" id="KW-1185">Reference proteome</keyword>
<reference evidence="2" key="1">
    <citation type="submission" date="2015-07" db="EMBL/GenBank/DDBJ databases">
        <title>Draft genome sequence of the purine-degrading Gottschalkia purinilyticum DSM 1384 (formerly Clostridium purinilyticum).</title>
        <authorList>
            <person name="Poehlein A."/>
            <person name="Schiel-Bengelsdorf B."/>
            <person name="Bengelsdorf F.R."/>
            <person name="Daniel R."/>
            <person name="Duerre P."/>
        </authorList>
    </citation>
    <scope>NUCLEOTIDE SEQUENCE [LARGE SCALE GENOMIC DNA]</scope>
    <source>
        <strain evidence="2">DSM 1384</strain>
    </source>
</reference>
<gene>
    <name evidence="1" type="ORF">CLPU_8c00090</name>
</gene>
<sequence length="146" mass="16922">MRKREVKILLLLLFILVIAFSFKKSSGKEVVYNLLESCIDKDIKRFNKLFRHNKFGATTNTKEIMESLSKKVSEMGGIENIELKEYDMEDIERQAAQEMKDIVEGDFVVVEISGNNKSYIWLIRKENESYYIVSGDDGKINDILAK</sequence>
<comment type="caution">
    <text evidence="1">The sequence shown here is derived from an EMBL/GenBank/DDBJ whole genome shotgun (WGS) entry which is preliminary data.</text>
</comment>
<proteinExistence type="predicted"/>
<organism evidence="1 2">
    <name type="scientific">Gottschalkia purinilytica</name>
    <name type="common">Clostridium purinilyticum</name>
    <dbReference type="NCBI Taxonomy" id="1503"/>
    <lineage>
        <taxon>Bacteria</taxon>
        <taxon>Bacillati</taxon>
        <taxon>Bacillota</taxon>
        <taxon>Tissierellia</taxon>
        <taxon>Tissierellales</taxon>
        <taxon>Gottschalkiaceae</taxon>
        <taxon>Gottschalkia</taxon>
    </lineage>
</organism>
<name>A0A0L0W9N0_GOTPU</name>